<protein>
    <submittedName>
        <fullName evidence="1">Uncharacterized protein</fullName>
    </submittedName>
</protein>
<sequence length="28" mass="3227">MLPLAVLHWEQLKKQQIVSVSLHSLTQV</sequence>
<dbReference type="EMBL" id="GBXM01063699">
    <property type="protein sequence ID" value="JAH44878.1"/>
    <property type="molecule type" value="Transcribed_RNA"/>
</dbReference>
<accession>A0A0E9SWI1</accession>
<name>A0A0E9SWI1_ANGAN</name>
<evidence type="ECO:0000313" key="1">
    <source>
        <dbReference type="EMBL" id="JAH44878.1"/>
    </source>
</evidence>
<proteinExistence type="predicted"/>
<dbReference type="AlphaFoldDB" id="A0A0E9SWI1"/>
<organism evidence="1">
    <name type="scientific">Anguilla anguilla</name>
    <name type="common">European freshwater eel</name>
    <name type="synonym">Muraena anguilla</name>
    <dbReference type="NCBI Taxonomy" id="7936"/>
    <lineage>
        <taxon>Eukaryota</taxon>
        <taxon>Metazoa</taxon>
        <taxon>Chordata</taxon>
        <taxon>Craniata</taxon>
        <taxon>Vertebrata</taxon>
        <taxon>Euteleostomi</taxon>
        <taxon>Actinopterygii</taxon>
        <taxon>Neopterygii</taxon>
        <taxon>Teleostei</taxon>
        <taxon>Anguilliformes</taxon>
        <taxon>Anguillidae</taxon>
        <taxon>Anguilla</taxon>
    </lineage>
</organism>
<reference evidence="1" key="1">
    <citation type="submission" date="2014-11" db="EMBL/GenBank/DDBJ databases">
        <authorList>
            <person name="Amaro Gonzalez C."/>
        </authorList>
    </citation>
    <scope>NUCLEOTIDE SEQUENCE</scope>
</reference>
<reference evidence="1" key="2">
    <citation type="journal article" date="2015" name="Fish Shellfish Immunol.">
        <title>Early steps in the European eel (Anguilla anguilla)-Vibrio vulnificus interaction in the gills: Role of the RtxA13 toxin.</title>
        <authorList>
            <person name="Callol A."/>
            <person name="Pajuelo D."/>
            <person name="Ebbesson L."/>
            <person name="Teles M."/>
            <person name="MacKenzie S."/>
            <person name="Amaro C."/>
        </authorList>
    </citation>
    <scope>NUCLEOTIDE SEQUENCE</scope>
</reference>